<dbReference type="InterPro" id="IPR036129">
    <property type="entry name" value="Glycerate_kinase_sf"/>
</dbReference>
<protein>
    <submittedName>
        <fullName evidence="5">Glycerate kinase</fullName>
    </submittedName>
</protein>
<dbReference type="OrthoDB" id="9774290at2"/>
<evidence type="ECO:0000256" key="3">
    <source>
        <dbReference type="ARBA" id="ARBA00022777"/>
    </source>
</evidence>
<evidence type="ECO:0000313" key="6">
    <source>
        <dbReference type="Proteomes" id="UP000184396"/>
    </source>
</evidence>
<keyword evidence="3 4" id="KW-0418">Kinase</keyword>
<dbReference type="RefSeq" id="WP_019386038.1">
    <property type="nucleotide sequence ID" value="NZ_ALIH01000001.1"/>
</dbReference>
<organism evidence="5 6">
    <name type="scientific">Algibacter luteus</name>
    <dbReference type="NCBI Taxonomy" id="1178825"/>
    <lineage>
        <taxon>Bacteria</taxon>
        <taxon>Pseudomonadati</taxon>
        <taxon>Bacteroidota</taxon>
        <taxon>Flavobacteriia</taxon>
        <taxon>Flavobacteriales</taxon>
        <taxon>Flavobacteriaceae</taxon>
        <taxon>Algibacter</taxon>
    </lineage>
</organism>
<dbReference type="EMBL" id="FQYK01000001">
    <property type="protein sequence ID" value="SHI40251.1"/>
    <property type="molecule type" value="Genomic_DNA"/>
</dbReference>
<dbReference type="PANTHER" id="PTHR21599">
    <property type="entry name" value="GLYCERATE KINASE"/>
    <property type="match status" value="1"/>
</dbReference>
<dbReference type="PIRSF" id="PIRSF006078">
    <property type="entry name" value="GlxK"/>
    <property type="match status" value="1"/>
</dbReference>
<evidence type="ECO:0000256" key="4">
    <source>
        <dbReference type="PIRNR" id="PIRNR006078"/>
    </source>
</evidence>
<evidence type="ECO:0000256" key="2">
    <source>
        <dbReference type="ARBA" id="ARBA00022679"/>
    </source>
</evidence>
<proteinExistence type="inferred from homology"/>
<dbReference type="PANTHER" id="PTHR21599:SF0">
    <property type="entry name" value="GLYCERATE KINASE"/>
    <property type="match status" value="1"/>
</dbReference>
<dbReference type="eggNOG" id="COG1929">
    <property type="taxonomic scope" value="Bacteria"/>
</dbReference>
<name>A0A1M6AV08_9FLAO</name>
<dbReference type="InterPro" id="IPR004381">
    <property type="entry name" value="Glycerate_kinase"/>
</dbReference>
<dbReference type="Gene3D" id="3.40.50.10350">
    <property type="entry name" value="Glycerate kinase, domain 1"/>
    <property type="match status" value="1"/>
</dbReference>
<dbReference type="GO" id="GO:0008887">
    <property type="term" value="F:glycerate kinase activity"/>
    <property type="evidence" value="ECO:0007669"/>
    <property type="project" value="UniProtKB-UniRule"/>
</dbReference>
<reference evidence="5 6" key="1">
    <citation type="submission" date="2016-11" db="EMBL/GenBank/DDBJ databases">
        <authorList>
            <person name="Jaros S."/>
            <person name="Januszkiewicz K."/>
            <person name="Wedrychowicz H."/>
        </authorList>
    </citation>
    <scope>NUCLEOTIDE SEQUENCE [LARGE SCALE GENOMIC DNA]</scope>
    <source>
        <strain evidence="5 6">CGMCC 1.12213</strain>
    </source>
</reference>
<keyword evidence="6" id="KW-1185">Reference proteome</keyword>
<dbReference type="Proteomes" id="UP000184396">
    <property type="component" value="Unassembled WGS sequence"/>
</dbReference>
<comment type="similarity">
    <text evidence="1 4">Belongs to the glycerate kinase type-1 family.</text>
</comment>
<dbReference type="InterPro" id="IPR018197">
    <property type="entry name" value="Glycerate_kinase_RE-like"/>
</dbReference>
<dbReference type="NCBIfam" id="TIGR00045">
    <property type="entry name" value="glycerate kinase"/>
    <property type="match status" value="1"/>
</dbReference>
<dbReference type="AlphaFoldDB" id="A0A1M6AV08"/>
<dbReference type="InterPro" id="IPR018193">
    <property type="entry name" value="Glyc_kinase_flavodox-like_fold"/>
</dbReference>
<dbReference type="STRING" id="1178825.SAMN05216261_0634"/>
<evidence type="ECO:0000256" key="1">
    <source>
        <dbReference type="ARBA" id="ARBA00006284"/>
    </source>
</evidence>
<dbReference type="Pfam" id="PF02595">
    <property type="entry name" value="Gly_kinase"/>
    <property type="match status" value="1"/>
</dbReference>
<accession>A0A1M6AV08</accession>
<keyword evidence="2 4" id="KW-0808">Transferase</keyword>
<dbReference type="SUPFAM" id="SSF110738">
    <property type="entry name" value="Glycerate kinase I"/>
    <property type="match status" value="1"/>
</dbReference>
<dbReference type="GO" id="GO:0031388">
    <property type="term" value="P:organic acid phosphorylation"/>
    <property type="evidence" value="ECO:0007669"/>
    <property type="project" value="UniProtKB-UniRule"/>
</dbReference>
<gene>
    <name evidence="5" type="ORF">SAMN05216261_0634</name>
</gene>
<sequence>MKIVLAPDKFKESLTGMQFCAAAEEGIKETFPNAQIIKLPLADGGDGTIDVLEYHLQGKRIKIKVNDPLFRPIESSYLFMDTIETAFIEMAEASGMHLLKKEEQNCYFTTTLGTGELIVDAIDKGAKTIILGIGGSATNDCGIGMATALGFKFEDENGKDLLPIGKNLNKIHAINTHKVLSGLKHIKFKVACDVTNPLYGKEGAAYIYGPQKGASETEIKNLDDGLKNIAMLFKKQFNIDVQKIKGTGAAGGMGAGTFTFLNADLKSGIDLIKDLIGFDDKIKEADWIVTGEGKLDSQTLSGKTISGVLESAKKYNIPVAALCGSVTLSIKQANDLGICYVGAVIKKANSLEDAMQNGYKYLKLLAAEFVNQKF</sequence>
<dbReference type="Gene3D" id="3.90.1510.10">
    <property type="entry name" value="Glycerate kinase, domain 2"/>
    <property type="match status" value="1"/>
</dbReference>
<evidence type="ECO:0000313" key="5">
    <source>
        <dbReference type="EMBL" id="SHI40251.1"/>
    </source>
</evidence>